<organism evidence="1 2">
    <name type="scientific">Vibrio scophthalmi</name>
    <dbReference type="NCBI Taxonomy" id="45658"/>
    <lineage>
        <taxon>Bacteria</taxon>
        <taxon>Pseudomonadati</taxon>
        <taxon>Pseudomonadota</taxon>
        <taxon>Gammaproteobacteria</taxon>
        <taxon>Vibrionales</taxon>
        <taxon>Vibrionaceae</taxon>
        <taxon>Vibrio</taxon>
    </lineage>
</organism>
<gene>
    <name evidence="1" type="ORF">VSVS05_02570</name>
</gene>
<dbReference type="PROSITE" id="PS51257">
    <property type="entry name" value="PROKAR_LIPOPROTEIN"/>
    <property type="match status" value="1"/>
</dbReference>
<dbReference type="RefSeq" id="WP_065545783.1">
    <property type="nucleotide sequence ID" value="NZ_CP016414.1"/>
</dbReference>
<dbReference type="Proteomes" id="UP000092528">
    <property type="component" value="Chromosome 1"/>
</dbReference>
<keyword evidence="2" id="KW-1185">Reference proteome</keyword>
<dbReference type="AlphaFoldDB" id="A0A1C7FD31"/>
<evidence type="ECO:0000313" key="2">
    <source>
        <dbReference type="Proteomes" id="UP000092528"/>
    </source>
</evidence>
<proteinExistence type="predicted"/>
<reference evidence="1 2" key="1">
    <citation type="submission" date="2016-07" db="EMBL/GenBank/DDBJ databases">
        <title>Genome sequencing of Vibrio scophthalmi strain VS-05, an isolated from Paralichthys olivaceus.</title>
        <authorList>
            <person name="Han H.-J."/>
        </authorList>
    </citation>
    <scope>NUCLEOTIDE SEQUENCE [LARGE SCALE GENOMIC DNA]</scope>
    <source>
        <strain evidence="1 2">VS-05</strain>
    </source>
</reference>
<protein>
    <recommendedName>
        <fullName evidence="3">Lipoprotein</fullName>
    </recommendedName>
</protein>
<evidence type="ECO:0008006" key="3">
    <source>
        <dbReference type="Google" id="ProtNLM"/>
    </source>
</evidence>
<dbReference type="EMBL" id="CP016414">
    <property type="protein sequence ID" value="ANU37648.1"/>
    <property type="molecule type" value="Genomic_DNA"/>
</dbReference>
<evidence type="ECO:0000313" key="1">
    <source>
        <dbReference type="EMBL" id="ANU37648.1"/>
    </source>
</evidence>
<accession>A0A1C7FD31</accession>
<name>A0A1C7FD31_9VIBR</name>
<sequence length="490" mass="52977">MKSAQLSTLLSIPLLLTGCGGGGGGGGGNSTPPVPKYTWQIVSLKSINDSSVAPGCSTLATGTNAGEVIGVYEATDNFKILIHNADGTIETDLNLNGSNKVVISSNDIPEYGYVTLEEIDGSIGGNNDVFMFSVEKEFLSDMTLNVRQHSNSYSCYKGEQFIPIEVNPNAVVKVDQISPSTKYYQTSYVDNAVDGRNISAKIPVKSGIPAQDKILVTLFDSYTSNEATNLTHYTVMAGNSVYDSTTSGIISGSPSETNLLKPTFDALALGALSTTQSSQIDVKIDDDIYTWQRIYQLNQQYSVIDGPSSIESWSFNLAVNAVHDWSGQVWAPVETYGTTISAPTLNAFTANINSRCTSGNHCVLATGFDDSEVQLQRTHIRSHTNNDSRSFYQTIFSTPRSEQVLMESSSEILAPNPADKVEISIAKLDPNANKQVNQFLAWGIDLQSLVSASTPSFHDVNGLISMPSDDKERRISIMGSELQMYRNGVN</sequence>